<feature type="domain" description="Dinitrogenase iron-molybdenum cofactor biosynthesis" evidence="1">
    <location>
        <begin position="19"/>
        <end position="108"/>
    </location>
</feature>
<dbReference type="EMBL" id="CP104013">
    <property type="protein sequence ID" value="UYP45519.1"/>
    <property type="molecule type" value="Genomic_DNA"/>
</dbReference>
<keyword evidence="3" id="KW-1185">Reference proteome</keyword>
<dbReference type="InterPro" id="IPR036105">
    <property type="entry name" value="DiNase_FeMo-co_biosyn_sf"/>
</dbReference>
<protein>
    <recommendedName>
        <fullName evidence="1">Dinitrogenase iron-molybdenum cofactor biosynthesis domain-containing protein</fullName>
    </recommendedName>
</protein>
<dbReference type="PANTHER" id="PTHR42983:SF1">
    <property type="entry name" value="IRON-MOLYBDENUM PROTEIN"/>
    <property type="match status" value="1"/>
</dbReference>
<evidence type="ECO:0000313" key="3">
    <source>
        <dbReference type="Proteomes" id="UP001208689"/>
    </source>
</evidence>
<name>A0ABY6HPS6_9ARCH</name>
<evidence type="ECO:0000259" key="1">
    <source>
        <dbReference type="Pfam" id="PF02579"/>
    </source>
</evidence>
<proteinExistence type="predicted"/>
<reference evidence="2" key="1">
    <citation type="submission" date="2022-09" db="EMBL/GenBank/DDBJ databases">
        <title>Actin cytoskeleton and complex cell architecture in an #Asgard archaeon.</title>
        <authorList>
            <person name="Ponce Toledo R.I."/>
            <person name="Schleper C."/>
            <person name="Rodrigues Oliveira T."/>
            <person name="Wollweber F."/>
            <person name="Xu J."/>
            <person name="Rittmann S."/>
            <person name="Klingl A."/>
            <person name="Pilhofer M."/>
        </authorList>
    </citation>
    <scope>NUCLEOTIDE SEQUENCE</scope>
    <source>
        <strain evidence="2">B-35</strain>
    </source>
</reference>
<dbReference type="Proteomes" id="UP001208689">
    <property type="component" value="Chromosome"/>
</dbReference>
<dbReference type="InterPro" id="IPR003731">
    <property type="entry name" value="Di-Nase_FeMo-co_biosynth"/>
</dbReference>
<dbReference type="Gene3D" id="3.30.420.130">
    <property type="entry name" value="Dinitrogenase iron-molybdenum cofactor biosynthesis domain"/>
    <property type="match status" value="1"/>
</dbReference>
<gene>
    <name evidence="2" type="ORF">NEF87_001804</name>
</gene>
<dbReference type="SUPFAM" id="SSF53146">
    <property type="entry name" value="Nitrogenase accessory factor-like"/>
    <property type="match status" value="1"/>
</dbReference>
<dbReference type="CDD" id="cd00851">
    <property type="entry name" value="MTH1175"/>
    <property type="match status" value="1"/>
</dbReference>
<dbReference type="PANTHER" id="PTHR42983">
    <property type="entry name" value="DINITROGENASE IRON-MOLYBDENUM COFACTOR PROTEIN-RELATED"/>
    <property type="match status" value="1"/>
</dbReference>
<organism evidence="2 3">
    <name type="scientific">Candidatus Lokiarchaeum ossiferum</name>
    <dbReference type="NCBI Taxonomy" id="2951803"/>
    <lineage>
        <taxon>Archaea</taxon>
        <taxon>Promethearchaeati</taxon>
        <taxon>Promethearchaeota</taxon>
        <taxon>Promethearchaeia</taxon>
        <taxon>Promethearchaeales</taxon>
        <taxon>Promethearchaeaceae</taxon>
        <taxon>Candidatus Lokiarchaeum</taxon>
    </lineage>
</organism>
<dbReference type="Pfam" id="PF02579">
    <property type="entry name" value="Nitro_FeMo-Co"/>
    <property type="match status" value="1"/>
</dbReference>
<accession>A0ABY6HPS6</accession>
<evidence type="ECO:0000313" key="2">
    <source>
        <dbReference type="EMBL" id="UYP45519.1"/>
    </source>
</evidence>
<dbReference type="InterPro" id="IPR033913">
    <property type="entry name" value="MTH1175_dom"/>
</dbReference>
<sequence length="122" mass="13145">MSLLKVAFPSTVEGLTGELVPHFGHTPAFTILEYDEESKEVSNVEVLQNAPHQQGGCMQPVMFLKNAGVNSVVLGGIGQRPLMGFLQVGVEPYAGIQGTVKENFEAFVAEKLQKMAKASCNH</sequence>